<keyword evidence="1" id="KW-0472">Membrane</keyword>
<keyword evidence="3" id="KW-1185">Reference proteome</keyword>
<sequence length="100" mass="11455">MEIKFFNQLSKPYQDGADDGRLGASLSFFVYFVCFYVFRATILWSHSVERNFSISESPLLGFFHHLSSIRGSLSSWRAELRLYTGSCAESVEGETVLARW</sequence>
<organism evidence="2 3">
    <name type="scientific">Ilyodon furcidens</name>
    <name type="common">goldbreast splitfin</name>
    <dbReference type="NCBI Taxonomy" id="33524"/>
    <lineage>
        <taxon>Eukaryota</taxon>
        <taxon>Metazoa</taxon>
        <taxon>Chordata</taxon>
        <taxon>Craniata</taxon>
        <taxon>Vertebrata</taxon>
        <taxon>Euteleostomi</taxon>
        <taxon>Actinopterygii</taxon>
        <taxon>Neopterygii</taxon>
        <taxon>Teleostei</taxon>
        <taxon>Neoteleostei</taxon>
        <taxon>Acanthomorphata</taxon>
        <taxon>Ovalentaria</taxon>
        <taxon>Atherinomorphae</taxon>
        <taxon>Cyprinodontiformes</taxon>
        <taxon>Goodeidae</taxon>
        <taxon>Ilyodon</taxon>
    </lineage>
</organism>
<dbReference type="EMBL" id="JAHRIQ010015857">
    <property type="protein sequence ID" value="MEQ2226670.1"/>
    <property type="molecule type" value="Genomic_DNA"/>
</dbReference>
<gene>
    <name evidence="2" type="ORF">ILYODFUR_029713</name>
</gene>
<reference evidence="2 3" key="1">
    <citation type="submission" date="2021-06" db="EMBL/GenBank/DDBJ databases">
        <authorList>
            <person name="Palmer J.M."/>
        </authorList>
    </citation>
    <scope>NUCLEOTIDE SEQUENCE [LARGE SCALE GENOMIC DNA]</scope>
    <source>
        <strain evidence="3">if_2019</strain>
        <tissue evidence="2">Muscle</tissue>
    </source>
</reference>
<feature type="transmembrane region" description="Helical" evidence="1">
    <location>
        <begin position="20"/>
        <end position="38"/>
    </location>
</feature>
<evidence type="ECO:0000313" key="2">
    <source>
        <dbReference type="EMBL" id="MEQ2226670.1"/>
    </source>
</evidence>
<keyword evidence="1" id="KW-1133">Transmembrane helix</keyword>
<protein>
    <submittedName>
        <fullName evidence="2">Uncharacterized protein</fullName>
    </submittedName>
</protein>
<name>A0ABV0T2S0_9TELE</name>
<dbReference type="Proteomes" id="UP001482620">
    <property type="component" value="Unassembled WGS sequence"/>
</dbReference>
<comment type="caution">
    <text evidence="2">The sequence shown here is derived from an EMBL/GenBank/DDBJ whole genome shotgun (WGS) entry which is preliminary data.</text>
</comment>
<proteinExistence type="predicted"/>
<accession>A0ABV0T2S0</accession>
<evidence type="ECO:0000256" key="1">
    <source>
        <dbReference type="SAM" id="Phobius"/>
    </source>
</evidence>
<keyword evidence="1" id="KW-0812">Transmembrane</keyword>
<evidence type="ECO:0000313" key="3">
    <source>
        <dbReference type="Proteomes" id="UP001482620"/>
    </source>
</evidence>